<sequence>MGKASGIGAGGIIGILLGSGILILLGASEMGLMSVESGSIEERVKQDEKDFDLVKKKREEEYNKSNTEANSRVSGGNKRKSRVKSKKQKNLKKQKKTRKYKK</sequence>
<keyword evidence="2" id="KW-0472">Membrane</keyword>
<evidence type="ECO:0000256" key="1">
    <source>
        <dbReference type="SAM" id="MobiDB-lite"/>
    </source>
</evidence>
<dbReference type="AlphaFoldDB" id="A0A6C0I6M9"/>
<protein>
    <submittedName>
        <fullName evidence="3">Uncharacterized protein</fullName>
    </submittedName>
</protein>
<feature type="region of interest" description="Disordered" evidence="1">
    <location>
        <begin position="56"/>
        <end position="102"/>
    </location>
</feature>
<keyword evidence="2" id="KW-0812">Transmembrane</keyword>
<feature type="compositionally biased region" description="Polar residues" evidence="1">
    <location>
        <begin position="64"/>
        <end position="74"/>
    </location>
</feature>
<evidence type="ECO:0000313" key="3">
    <source>
        <dbReference type="EMBL" id="QHT88554.1"/>
    </source>
</evidence>
<organism evidence="3">
    <name type="scientific">viral metagenome</name>
    <dbReference type="NCBI Taxonomy" id="1070528"/>
    <lineage>
        <taxon>unclassified sequences</taxon>
        <taxon>metagenomes</taxon>
        <taxon>organismal metagenomes</taxon>
    </lineage>
</organism>
<feature type="transmembrane region" description="Helical" evidence="2">
    <location>
        <begin position="6"/>
        <end position="27"/>
    </location>
</feature>
<evidence type="ECO:0000256" key="2">
    <source>
        <dbReference type="SAM" id="Phobius"/>
    </source>
</evidence>
<reference evidence="3" key="1">
    <citation type="journal article" date="2020" name="Nature">
        <title>Giant virus diversity and host interactions through global metagenomics.</title>
        <authorList>
            <person name="Schulz F."/>
            <person name="Roux S."/>
            <person name="Paez-Espino D."/>
            <person name="Jungbluth S."/>
            <person name="Walsh D.A."/>
            <person name="Denef V.J."/>
            <person name="McMahon K.D."/>
            <person name="Konstantinidis K.T."/>
            <person name="Eloe-Fadrosh E.A."/>
            <person name="Kyrpides N.C."/>
            <person name="Woyke T."/>
        </authorList>
    </citation>
    <scope>NUCLEOTIDE SEQUENCE</scope>
    <source>
        <strain evidence="3">GVMAG-M-3300023184-51</strain>
    </source>
</reference>
<proteinExistence type="predicted"/>
<name>A0A6C0I6M9_9ZZZZ</name>
<feature type="compositionally biased region" description="Basic residues" evidence="1">
    <location>
        <begin position="77"/>
        <end position="102"/>
    </location>
</feature>
<accession>A0A6C0I6M9</accession>
<keyword evidence="2" id="KW-1133">Transmembrane helix</keyword>
<dbReference type="EMBL" id="MN740119">
    <property type="protein sequence ID" value="QHT88554.1"/>
    <property type="molecule type" value="Genomic_DNA"/>
</dbReference>